<reference evidence="3" key="1">
    <citation type="submission" date="2018-03" db="EMBL/GenBank/DDBJ databases">
        <authorList>
            <person name="Guldener U."/>
        </authorList>
    </citation>
    <scope>NUCLEOTIDE SEQUENCE</scope>
</reference>
<sequence length="128" mass="14762">MLMITIVEELEHQRPTTSSTALSYFFCQGTDKNLNSATAVLHSLIYILYDQQPSLTSHLRTQYNYSGTKLFQDTNSFYTLSKVMEDILRDKQLQTAYLMVDALDKYIANRDQLLHFIAGHRIASPHIK</sequence>
<dbReference type="EMBL" id="ONZQ02000017">
    <property type="protein sequence ID" value="SPO06917.1"/>
    <property type="molecule type" value="Genomic_DNA"/>
</dbReference>
<protein>
    <recommendedName>
        <fullName evidence="2">Nephrocystin 3-like N-terminal domain-containing protein</fullName>
    </recommendedName>
</protein>
<evidence type="ECO:0000256" key="1">
    <source>
        <dbReference type="ARBA" id="ARBA00022737"/>
    </source>
</evidence>
<dbReference type="Pfam" id="PF24883">
    <property type="entry name" value="NPHP3_N"/>
    <property type="match status" value="1"/>
</dbReference>
<accession>A0AAE8T0C6</accession>
<dbReference type="InterPro" id="IPR056884">
    <property type="entry name" value="NPHP3-like_N"/>
</dbReference>
<evidence type="ECO:0000313" key="4">
    <source>
        <dbReference type="Proteomes" id="UP001187682"/>
    </source>
</evidence>
<proteinExistence type="predicted"/>
<keyword evidence="4" id="KW-1185">Reference proteome</keyword>
<keyword evidence="1" id="KW-0677">Repeat</keyword>
<dbReference type="PANTHER" id="PTHR10039:SF14">
    <property type="entry name" value="NACHT DOMAIN-CONTAINING PROTEIN"/>
    <property type="match status" value="1"/>
</dbReference>
<dbReference type="PANTHER" id="PTHR10039">
    <property type="entry name" value="AMELOGENIN"/>
    <property type="match status" value="1"/>
</dbReference>
<gene>
    <name evidence="3" type="ORF">DNG_09611</name>
</gene>
<evidence type="ECO:0000313" key="3">
    <source>
        <dbReference type="EMBL" id="SPO06917.1"/>
    </source>
</evidence>
<dbReference type="AlphaFoldDB" id="A0AAE8T0C6"/>
<comment type="caution">
    <text evidence="3">The sequence shown here is derived from an EMBL/GenBank/DDBJ whole genome shotgun (WGS) entry which is preliminary data.</text>
</comment>
<organism evidence="3 4">
    <name type="scientific">Cephalotrichum gorgonifer</name>
    <dbReference type="NCBI Taxonomy" id="2041049"/>
    <lineage>
        <taxon>Eukaryota</taxon>
        <taxon>Fungi</taxon>
        <taxon>Dikarya</taxon>
        <taxon>Ascomycota</taxon>
        <taxon>Pezizomycotina</taxon>
        <taxon>Sordariomycetes</taxon>
        <taxon>Hypocreomycetidae</taxon>
        <taxon>Microascales</taxon>
        <taxon>Microascaceae</taxon>
        <taxon>Cephalotrichum</taxon>
    </lineage>
</organism>
<feature type="domain" description="Nephrocystin 3-like N-terminal" evidence="2">
    <location>
        <begin position="1"/>
        <end position="119"/>
    </location>
</feature>
<dbReference type="Proteomes" id="UP001187682">
    <property type="component" value="Unassembled WGS sequence"/>
</dbReference>
<name>A0AAE8T0C6_9PEZI</name>
<evidence type="ECO:0000259" key="2">
    <source>
        <dbReference type="Pfam" id="PF24883"/>
    </source>
</evidence>